<evidence type="ECO:0000313" key="4">
    <source>
        <dbReference type="Proteomes" id="UP000245771"/>
    </source>
</evidence>
<name>A0A316VN58_9BASI</name>
<gene>
    <name evidence="3" type="ORF">FA14DRAFT_153820</name>
</gene>
<organism evidence="3 4">
    <name type="scientific">Meira miltonrushii</name>
    <dbReference type="NCBI Taxonomy" id="1280837"/>
    <lineage>
        <taxon>Eukaryota</taxon>
        <taxon>Fungi</taxon>
        <taxon>Dikarya</taxon>
        <taxon>Basidiomycota</taxon>
        <taxon>Ustilaginomycotina</taxon>
        <taxon>Exobasidiomycetes</taxon>
        <taxon>Exobasidiales</taxon>
        <taxon>Brachybasidiaceae</taxon>
        <taxon>Meira</taxon>
    </lineage>
</organism>
<reference evidence="3 4" key="1">
    <citation type="journal article" date="2018" name="Mol. Biol. Evol.">
        <title>Broad Genomic Sampling Reveals a Smut Pathogenic Ancestry of the Fungal Clade Ustilaginomycotina.</title>
        <authorList>
            <person name="Kijpornyongpan T."/>
            <person name="Mondo S.J."/>
            <person name="Barry K."/>
            <person name="Sandor L."/>
            <person name="Lee J."/>
            <person name="Lipzen A."/>
            <person name="Pangilinan J."/>
            <person name="LaButti K."/>
            <person name="Hainaut M."/>
            <person name="Henrissat B."/>
            <person name="Grigoriev I.V."/>
            <person name="Spatafora J.W."/>
            <person name="Aime M.C."/>
        </authorList>
    </citation>
    <scope>NUCLEOTIDE SEQUENCE [LARGE SCALE GENOMIC DNA]</scope>
    <source>
        <strain evidence="3 4">MCA 3882</strain>
    </source>
</reference>
<feature type="compositionally biased region" description="Low complexity" evidence="1">
    <location>
        <begin position="178"/>
        <end position="188"/>
    </location>
</feature>
<feature type="compositionally biased region" description="Basic residues" evidence="1">
    <location>
        <begin position="98"/>
        <end position="107"/>
    </location>
</feature>
<sequence>MVLYVLSFIVLICAAFMLSASAEHYLGNERTTSPGITFVLPSSQPKDTELIMFKRSSIPLVMHDKAPPKKSANLEVESSSSNPDNNNNNNNNEGSSKGTKKKGKNKQIARAAYDQRTHRVTNDIVTYRRKPKQVKPGFQDFEYHDFGALGSMLVLDGGSDHPQPSASKPTKKGKKKQNSSSSSTSAPK</sequence>
<evidence type="ECO:0000313" key="3">
    <source>
        <dbReference type="EMBL" id="PWN38498.1"/>
    </source>
</evidence>
<feature type="region of interest" description="Disordered" evidence="1">
    <location>
        <begin position="64"/>
        <end position="117"/>
    </location>
</feature>
<dbReference type="GeneID" id="37019407"/>
<feature type="compositionally biased region" description="Low complexity" evidence="1">
    <location>
        <begin position="78"/>
        <end position="97"/>
    </location>
</feature>
<dbReference type="InParanoid" id="A0A316VN58"/>
<dbReference type="AlphaFoldDB" id="A0A316VN58"/>
<dbReference type="RefSeq" id="XP_025358800.1">
    <property type="nucleotide sequence ID" value="XM_025497626.1"/>
</dbReference>
<proteinExistence type="predicted"/>
<accession>A0A316VN58</accession>
<dbReference type="EMBL" id="KZ819602">
    <property type="protein sequence ID" value="PWN38498.1"/>
    <property type="molecule type" value="Genomic_DNA"/>
</dbReference>
<feature type="region of interest" description="Disordered" evidence="1">
    <location>
        <begin position="152"/>
        <end position="188"/>
    </location>
</feature>
<evidence type="ECO:0000256" key="1">
    <source>
        <dbReference type="SAM" id="MobiDB-lite"/>
    </source>
</evidence>
<keyword evidence="2" id="KW-0732">Signal</keyword>
<evidence type="ECO:0000256" key="2">
    <source>
        <dbReference type="SAM" id="SignalP"/>
    </source>
</evidence>
<keyword evidence="4" id="KW-1185">Reference proteome</keyword>
<feature type="chain" id="PRO_5016390182" evidence="2">
    <location>
        <begin position="23"/>
        <end position="188"/>
    </location>
</feature>
<feature type="signal peptide" evidence="2">
    <location>
        <begin position="1"/>
        <end position="22"/>
    </location>
</feature>
<dbReference type="Proteomes" id="UP000245771">
    <property type="component" value="Unassembled WGS sequence"/>
</dbReference>
<protein>
    <submittedName>
        <fullName evidence="3">Uncharacterized protein</fullName>
    </submittedName>
</protein>